<comment type="caution">
    <text evidence="1">The sequence shown here is derived from an EMBL/GenBank/DDBJ whole genome shotgun (WGS) entry which is preliminary data.</text>
</comment>
<dbReference type="EMBL" id="LSNE01000003">
    <property type="protein sequence ID" value="KXI29585.1"/>
    <property type="molecule type" value="Genomic_DNA"/>
</dbReference>
<dbReference type="STRING" id="1799789.AX660_05895"/>
<dbReference type="AlphaFoldDB" id="A0A136A2X4"/>
<evidence type="ECO:0008006" key="3">
    <source>
        <dbReference type="Google" id="ProtNLM"/>
    </source>
</evidence>
<evidence type="ECO:0000313" key="1">
    <source>
        <dbReference type="EMBL" id="KXI29585.1"/>
    </source>
</evidence>
<accession>A0A136A2X4</accession>
<dbReference type="Proteomes" id="UP000070299">
    <property type="component" value="Unassembled WGS sequence"/>
</dbReference>
<dbReference type="Gene3D" id="1.20.120.330">
    <property type="entry name" value="Nucleotidyltransferases domain 2"/>
    <property type="match status" value="1"/>
</dbReference>
<proteinExistence type="predicted"/>
<name>A0A136A2X4_9ALTE</name>
<dbReference type="OrthoDB" id="7062181at2"/>
<organism evidence="1 2">
    <name type="scientific">Paraglaciecola hydrolytica</name>
    <dbReference type="NCBI Taxonomy" id="1799789"/>
    <lineage>
        <taxon>Bacteria</taxon>
        <taxon>Pseudomonadati</taxon>
        <taxon>Pseudomonadota</taxon>
        <taxon>Gammaproteobacteria</taxon>
        <taxon>Alteromonadales</taxon>
        <taxon>Alteromonadaceae</taxon>
        <taxon>Paraglaciecola</taxon>
    </lineage>
</organism>
<gene>
    <name evidence="1" type="ORF">AX660_05895</name>
</gene>
<evidence type="ECO:0000313" key="2">
    <source>
        <dbReference type="Proteomes" id="UP000070299"/>
    </source>
</evidence>
<keyword evidence="2" id="KW-1185">Reference proteome</keyword>
<reference evidence="2" key="1">
    <citation type="submission" date="2016-02" db="EMBL/GenBank/DDBJ databases">
        <authorList>
            <person name="Schultz-Johansen M."/>
            <person name="Glaring M.A."/>
            <person name="Bech P.K."/>
            <person name="Stougaard P."/>
        </authorList>
    </citation>
    <scope>NUCLEOTIDE SEQUENCE [LARGE SCALE GENOMIC DNA]</scope>
    <source>
        <strain evidence="2">S66</strain>
    </source>
</reference>
<sequence length="145" mass="16304">MHIGETSKGFLDSAKEFLLAANLVLNKSDSVSLPSYFLLGRSIELSLKAYLLHSGISIKQLRSKKFGHDLRLLLAESYDQGLANEIEIQDIERGVIQLLSFDYAEKRLEYRVTGGQYALPFIDVTCRIATKLAYELDDVCVQNSE</sequence>
<dbReference type="RefSeq" id="WP_068372313.1">
    <property type="nucleotide sequence ID" value="NZ_LSNE01000003.1"/>
</dbReference>
<protein>
    <recommendedName>
        <fullName evidence="3">HEPN domain-containing protein</fullName>
    </recommendedName>
</protein>